<proteinExistence type="predicted"/>
<protein>
    <submittedName>
        <fullName evidence="1">Uncharacterized protein</fullName>
    </submittedName>
</protein>
<dbReference type="EMBL" id="BARS01041490">
    <property type="protein sequence ID" value="GAG32793.1"/>
    <property type="molecule type" value="Genomic_DNA"/>
</dbReference>
<accession>X0X812</accession>
<dbReference type="AlphaFoldDB" id="X0X812"/>
<gene>
    <name evidence="1" type="ORF">S01H1_63092</name>
</gene>
<comment type="caution">
    <text evidence="1">The sequence shown here is derived from an EMBL/GenBank/DDBJ whole genome shotgun (WGS) entry which is preliminary data.</text>
</comment>
<sequence>MALEQQQWLIRKGEQIEGSVHVVPLCSNCGAKLDRLSDGENYLTFIHTRTVSKLNWSLHGKFEMRECLVWR</sequence>
<organism evidence="1">
    <name type="scientific">marine sediment metagenome</name>
    <dbReference type="NCBI Taxonomy" id="412755"/>
    <lineage>
        <taxon>unclassified sequences</taxon>
        <taxon>metagenomes</taxon>
        <taxon>ecological metagenomes</taxon>
    </lineage>
</organism>
<reference evidence="1" key="1">
    <citation type="journal article" date="2014" name="Front. Microbiol.">
        <title>High frequency of phylogenetically diverse reductive dehalogenase-homologous genes in deep subseafloor sedimentary metagenomes.</title>
        <authorList>
            <person name="Kawai M."/>
            <person name="Futagami T."/>
            <person name="Toyoda A."/>
            <person name="Takaki Y."/>
            <person name="Nishi S."/>
            <person name="Hori S."/>
            <person name="Arai W."/>
            <person name="Tsubouchi T."/>
            <person name="Morono Y."/>
            <person name="Uchiyama I."/>
            <person name="Ito T."/>
            <person name="Fujiyama A."/>
            <person name="Inagaki F."/>
            <person name="Takami H."/>
        </authorList>
    </citation>
    <scope>NUCLEOTIDE SEQUENCE</scope>
    <source>
        <strain evidence="1">Expedition CK06-06</strain>
    </source>
</reference>
<name>X0X812_9ZZZZ</name>
<evidence type="ECO:0000313" key="1">
    <source>
        <dbReference type="EMBL" id="GAG32793.1"/>
    </source>
</evidence>